<name>A0A087BFG3_BIFLN</name>
<protein>
    <submittedName>
        <fullName evidence="1">Uncharacterized protein</fullName>
    </submittedName>
</protein>
<organism evidence="1 2">
    <name type="scientific">Bifidobacterium longum subsp. suis</name>
    <dbReference type="NCBI Taxonomy" id="1695"/>
    <lineage>
        <taxon>Bacteria</taxon>
        <taxon>Bacillati</taxon>
        <taxon>Actinomycetota</taxon>
        <taxon>Actinomycetes</taxon>
        <taxon>Bifidobacteriales</taxon>
        <taxon>Bifidobacteriaceae</taxon>
        <taxon>Bifidobacterium</taxon>
    </lineage>
</organism>
<dbReference type="EMBL" id="JGZA01000015">
    <property type="protein sequence ID" value="KFI69763.1"/>
    <property type="molecule type" value="Genomic_DNA"/>
</dbReference>
<dbReference type="Proteomes" id="UP000029024">
    <property type="component" value="Unassembled WGS sequence"/>
</dbReference>
<evidence type="ECO:0000313" key="1">
    <source>
        <dbReference type="EMBL" id="KFI69763.1"/>
    </source>
</evidence>
<reference evidence="1 2" key="1">
    <citation type="submission" date="2014-03" db="EMBL/GenBank/DDBJ databases">
        <title>Genomics of Bifidobacteria.</title>
        <authorList>
            <person name="Ventura M."/>
            <person name="Milani C."/>
            <person name="Lugli G.A."/>
        </authorList>
    </citation>
    <scope>NUCLEOTIDE SEQUENCE [LARGE SCALE GENOMIC DNA]</scope>
    <source>
        <strain evidence="1 2">LMG 21814</strain>
    </source>
</reference>
<gene>
    <name evidence="1" type="ORF">BLSS_0064</name>
</gene>
<evidence type="ECO:0000313" key="2">
    <source>
        <dbReference type="Proteomes" id="UP000029024"/>
    </source>
</evidence>
<dbReference type="AlphaFoldDB" id="A0A087BFG3"/>
<comment type="caution">
    <text evidence="1">The sequence shown here is derived from an EMBL/GenBank/DDBJ whole genome shotgun (WGS) entry which is preliminary data.</text>
</comment>
<accession>A0A087BFG3</accession>
<sequence>MAKDSQGMDLGQVEALVTAAIMIVPYSTENKITPEMIASSKATTELPAAYNRSTACIGLVKSDGGNQDSRDGDDPLEFLQDGYKKLPLASSLTQTFSPAENNELTRKITIGEPDAQGVYHVSDIIQDAKWMVYEEETFDTGRVHRRAGVVQVTGNEPDQQERGSVTGRALTVEWMKDPLYVDAEHPNTRWIESWYDPKA</sequence>
<dbReference type="RefSeq" id="WP_032683769.1">
    <property type="nucleotide sequence ID" value="NZ_JGZA01000015.1"/>
</dbReference>
<proteinExistence type="predicted"/>